<accession>A0A0D2MSK6</accession>
<evidence type="ECO:0000313" key="3">
    <source>
        <dbReference type="Proteomes" id="UP000054270"/>
    </source>
</evidence>
<dbReference type="OMA" id="FFFMANA"/>
<dbReference type="OrthoDB" id="2973648at2759"/>
<gene>
    <name evidence="2" type="ORF">HYPSUDRAFT_978606</name>
</gene>
<evidence type="ECO:0000313" key="2">
    <source>
        <dbReference type="EMBL" id="KJA26988.1"/>
    </source>
</evidence>
<dbReference type="EMBL" id="KN817525">
    <property type="protein sequence ID" value="KJA26988.1"/>
    <property type="molecule type" value="Genomic_DNA"/>
</dbReference>
<keyword evidence="3" id="KW-1185">Reference proteome</keyword>
<sequence>MARTFASFLIVLFSFFFMANASPMKLVAKGVQDVFVPQIIKPDATTIWVTGQAATVEWDASNAPVNISNGASVLLRGYGTVAQGFDLRSGNVTFLVPIVPAGSYIITLFGDSGNDSPPFTIIN</sequence>
<protein>
    <submittedName>
        <fullName evidence="2">Uncharacterized protein</fullName>
    </submittedName>
</protein>
<reference evidence="3" key="1">
    <citation type="submission" date="2014-04" db="EMBL/GenBank/DDBJ databases">
        <title>Evolutionary Origins and Diversification of the Mycorrhizal Mutualists.</title>
        <authorList>
            <consortium name="DOE Joint Genome Institute"/>
            <consortium name="Mycorrhizal Genomics Consortium"/>
            <person name="Kohler A."/>
            <person name="Kuo A."/>
            <person name="Nagy L.G."/>
            <person name="Floudas D."/>
            <person name="Copeland A."/>
            <person name="Barry K.W."/>
            <person name="Cichocki N."/>
            <person name="Veneault-Fourrey C."/>
            <person name="LaButti K."/>
            <person name="Lindquist E.A."/>
            <person name="Lipzen A."/>
            <person name="Lundell T."/>
            <person name="Morin E."/>
            <person name="Murat C."/>
            <person name="Riley R."/>
            <person name="Ohm R."/>
            <person name="Sun H."/>
            <person name="Tunlid A."/>
            <person name="Henrissat B."/>
            <person name="Grigoriev I.V."/>
            <person name="Hibbett D.S."/>
            <person name="Martin F."/>
        </authorList>
    </citation>
    <scope>NUCLEOTIDE SEQUENCE [LARGE SCALE GENOMIC DNA]</scope>
    <source>
        <strain evidence="3">FD-334 SS-4</strain>
    </source>
</reference>
<dbReference type="AlphaFoldDB" id="A0A0D2MSK6"/>
<dbReference type="Proteomes" id="UP000054270">
    <property type="component" value="Unassembled WGS sequence"/>
</dbReference>
<keyword evidence="1" id="KW-0732">Signal</keyword>
<name>A0A0D2MSK6_HYPSF</name>
<feature type="signal peptide" evidence="1">
    <location>
        <begin position="1"/>
        <end position="21"/>
    </location>
</feature>
<proteinExistence type="predicted"/>
<evidence type="ECO:0000256" key="1">
    <source>
        <dbReference type="SAM" id="SignalP"/>
    </source>
</evidence>
<feature type="chain" id="PRO_5002248021" evidence="1">
    <location>
        <begin position="22"/>
        <end position="123"/>
    </location>
</feature>
<organism evidence="2 3">
    <name type="scientific">Hypholoma sublateritium (strain FD-334 SS-4)</name>
    <dbReference type="NCBI Taxonomy" id="945553"/>
    <lineage>
        <taxon>Eukaryota</taxon>
        <taxon>Fungi</taxon>
        <taxon>Dikarya</taxon>
        <taxon>Basidiomycota</taxon>
        <taxon>Agaricomycotina</taxon>
        <taxon>Agaricomycetes</taxon>
        <taxon>Agaricomycetidae</taxon>
        <taxon>Agaricales</taxon>
        <taxon>Agaricineae</taxon>
        <taxon>Strophariaceae</taxon>
        <taxon>Hypholoma</taxon>
    </lineage>
</organism>